<protein>
    <submittedName>
        <fullName evidence="2">DUF2934 domain-containing protein</fullName>
    </submittedName>
</protein>
<evidence type="ECO:0000313" key="3">
    <source>
        <dbReference type="Proteomes" id="UP001548713"/>
    </source>
</evidence>
<reference evidence="2 3" key="1">
    <citation type="submission" date="2024-07" db="EMBL/GenBank/DDBJ databases">
        <title>Novosphingobium kalidii RD2P27.</title>
        <authorList>
            <person name="Sun J.-Q."/>
        </authorList>
    </citation>
    <scope>NUCLEOTIDE SEQUENCE [LARGE SCALE GENOMIC DNA]</scope>
    <source>
        <strain evidence="2 3">RD2P27</strain>
    </source>
</reference>
<keyword evidence="3" id="KW-1185">Reference proteome</keyword>
<dbReference type="RefSeq" id="WP_353982605.1">
    <property type="nucleotide sequence ID" value="NZ_JBEWLY010000006.1"/>
</dbReference>
<sequence>MSDRENRIRERAFALWLEQGSPHGRDQEHWDQACSEIDEEDRTGAATSASNVGTPKPASRKGEKKASSPAPAKAADNAGTKTSSAKPAAPKSTSAGTAPAAAAKQPPKRRPRAKA</sequence>
<dbReference type="InterPro" id="IPR021327">
    <property type="entry name" value="DUF2934"/>
</dbReference>
<gene>
    <name evidence="2" type="ORF">ABVV53_01770</name>
</gene>
<accession>A0ABV2CX78</accession>
<organism evidence="2 3">
    <name type="scientific">Novosphingobium kalidii</name>
    <dbReference type="NCBI Taxonomy" id="3230299"/>
    <lineage>
        <taxon>Bacteria</taxon>
        <taxon>Pseudomonadati</taxon>
        <taxon>Pseudomonadota</taxon>
        <taxon>Alphaproteobacteria</taxon>
        <taxon>Sphingomonadales</taxon>
        <taxon>Sphingomonadaceae</taxon>
        <taxon>Novosphingobium</taxon>
    </lineage>
</organism>
<feature type="region of interest" description="Disordered" evidence="1">
    <location>
        <begin position="17"/>
        <end position="115"/>
    </location>
</feature>
<evidence type="ECO:0000313" key="2">
    <source>
        <dbReference type="EMBL" id="MET1754196.1"/>
    </source>
</evidence>
<proteinExistence type="predicted"/>
<dbReference type="Pfam" id="PF11154">
    <property type="entry name" value="DUF2934"/>
    <property type="match status" value="1"/>
</dbReference>
<dbReference type="Proteomes" id="UP001548713">
    <property type="component" value="Unassembled WGS sequence"/>
</dbReference>
<feature type="compositionally biased region" description="Basic residues" evidence="1">
    <location>
        <begin position="106"/>
        <end position="115"/>
    </location>
</feature>
<evidence type="ECO:0000256" key="1">
    <source>
        <dbReference type="SAM" id="MobiDB-lite"/>
    </source>
</evidence>
<name>A0ABV2CX78_9SPHN</name>
<feature type="compositionally biased region" description="Low complexity" evidence="1">
    <location>
        <begin position="67"/>
        <end position="105"/>
    </location>
</feature>
<comment type="caution">
    <text evidence="2">The sequence shown here is derived from an EMBL/GenBank/DDBJ whole genome shotgun (WGS) entry which is preliminary data.</text>
</comment>
<dbReference type="EMBL" id="JBEWLY010000006">
    <property type="protein sequence ID" value="MET1754196.1"/>
    <property type="molecule type" value="Genomic_DNA"/>
</dbReference>